<keyword evidence="3" id="KW-0812">Transmembrane</keyword>
<keyword evidence="2" id="KW-1003">Cell membrane</keyword>
<evidence type="ECO:0000256" key="4">
    <source>
        <dbReference type="ARBA" id="ARBA00022989"/>
    </source>
</evidence>
<proteinExistence type="predicted"/>
<evidence type="ECO:0000256" key="5">
    <source>
        <dbReference type="ARBA" id="ARBA00023136"/>
    </source>
</evidence>
<dbReference type="RefSeq" id="WP_155312050.1">
    <property type="nucleotide sequence ID" value="NZ_AP021876.1"/>
</dbReference>
<keyword evidence="4" id="KW-1133">Transmembrane helix</keyword>
<reference evidence="8 9" key="1">
    <citation type="submission" date="2019-11" db="EMBL/GenBank/DDBJ databases">
        <title>Comparative genomics of hydrocarbon-degrading Desulfosarcina strains.</title>
        <authorList>
            <person name="Watanabe M."/>
            <person name="Kojima H."/>
            <person name="Fukui M."/>
        </authorList>
    </citation>
    <scope>NUCLEOTIDE SEQUENCE [LARGE SCALE GENOMIC DNA]</scope>
    <source>
        <strain evidence="8 9">28bB2T</strain>
    </source>
</reference>
<dbReference type="GO" id="GO:0005886">
    <property type="term" value="C:plasma membrane"/>
    <property type="evidence" value="ECO:0007669"/>
    <property type="project" value="UniProtKB-SubCell"/>
</dbReference>
<sequence length="161" mass="18147">MKKAVLVLAIAVLFSFSHAHADDGKATPEDVYNLVLKAYEVIGTLGEESFPAFNDPKGEFVYKDTYVYVQRCPSEMMAHPFALDKLKGLDLDKKFEFNSRLCKASEQADGGWEQYYWPKPGETEPSRKVAYGIKVEGTPYTIFAGIYSDTAKIEELNKTLR</sequence>
<protein>
    <recommendedName>
        <fullName evidence="7">Single Cache domain-containing protein</fullName>
    </recommendedName>
</protein>
<evidence type="ECO:0000313" key="9">
    <source>
        <dbReference type="Proteomes" id="UP000425960"/>
    </source>
</evidence>
<evidence type="ECO:0000256" key="3">
    <source>
        <dbReference type="ARBA" id="ARBA00022692"/>
    </source>
</evidence>
<evidence type="ECO:0000256" key="1">
    <source>
        <dbReference type="ARBA" id="ARBA00004651"/>
    </source>
</evidence>
<dbReference type="KEGG" id="dov:DSCO28_51620"/>
<feature type="domain" description="Single Cache" evidence="7">
    <location>
        <begin position="49"/>
        <end position="149"/>
    </location>
</feature>
<feature type="chain" id="PRO_5030132189" description="Single Cache domain-containing protein" evidence="6">
    <location>
        <begin position="22"/>
        <end position="161"/>
    </location>
</feature>
<dbReference type="Gene3D" id="3.30.450.20">
    <property type="entry name" value="PAS domain"/>
    <property type="match status" value="1"/>
</dbReference>
<keyword evidence="6" id="KW-0732">Signal</keyword>
<dbReference type="Pfam" id="PF17200">
    <property type="entry name" value="sCache_2"/>
    <property type="match status" value="1"/>
</dbReference>
<accession>A0A5K7ZWP2</accession>
<comment type="subcellular location">
    <subcellularLocation>
        <location evidence="1">Cell membrane</location>
        <topology evidence="1">Multi-pass membrane protein</topology>
    </subcellularLocation>
</comment>
<name>A0A5K7ZWP2_9BACT</name>
<keyword evidence="5" id="KW-0472">Membrane</keyword>
<evidence type="ECO:0000313" key="8">
    <source>
        <dbReference type="EMBL" id="BBO84596.1"/>
    </source>
</evidence>
<feature type="signal peptide" evidence="6">
    <location>
        <begin position="1"/>
        <end position="21"/>
    </location>
</feature>
<evidence type="ECO:0000256" key="6">
    <source>
        <dbReference type="SAM" id="SignalP"/>
    </source>
</evidence>
<dbReference type="AlphaFoldDB" id="A0A5K7ZWP2"/>
<evidence type="ECO:0000256" key="2">
    <source>
        <dbReference type="ARBA" id="ARBA00022475"/>
    </source>
</evidence>
<evidence type="ECO:0000259" key="7">
    <source>
        <dbReference type="Pfam" id="PF17200"/>
    </source>
</evidence>
<dbReference type="Proteomes" id="UP000425960">
    <property type="component" value="Chromosome"/>
</dbReference>
<gene>
    <name evidence="8" type="ORF">DSCO28_51620</name>
</gene>
<dbReference type="EMBL" id="AP021876">
    <property type="protein sequence ID" value="BBO84596.1"/>
    <property type="molecule type" value="Genomic_DNA"/>
</dbReference>
<organism evidence="8 9">
    <name type="scientific">Desulfosarcina ovata subsp. sediminis</name>
    <dbReference type="NCBI Taxonomy" id="885957"/>
    <lineage>
        <taxon>Bacteria</taxon>
        <taxon>Pseudomonadati</taxon>
        <taxon>Thermodesulfobacteriota</taxon>
        <taxon>Desulfobacteria</taxon>
        <taxon>Desulfobacterales</taxon>
        <taxon>Desulfosarcinaceae</taxon>
        <taxon>Desulfosarcina</taxon>
    </lineage>
</organism>
<dbReference type="InterPro" id="IPR033480">
    <property type="entry name" value="sCache_2"/>
</dbReference>